<gene>
    <name evidence="2" type="ORF">E2C01_007033</name>
</gene>
<evidence type="ECO:0000313" key="2">
    <source>
        <dbReference type="EMBL" id="MPC14269.1"/>
    </source>
</evidence>
<evidence type="ECO:0000256" key="1">
    <source>
        <dbReference type="SAM" id="MobiDB-lite"/>
    </source>
</evidence>
<evidence type="ECO:0000313" key="3">
    <source>
        <dbReference type="Proteomes" id="UP000324222"/>
    </source>
</evidence>
<protein>
    <submittedName>
        <fullName evidence="2">Uncharacterized protein</fullName>
    </submittedName>
</protein>
<proteinExistence type="predicted"/>
<comment type="caution">
    <text evidence="2">The sequence shown here is derived from an EMBL/GenBank/DDBJ whole genome shotgun (WGS) entry which is preliminary data.</text>
</comment>
<name>A0A5B7CY30_PORTR</name>
<feature type="region of interest" description="Disordered" evidence="1">
    <location>
        <begin position="34"/>
        <end position="73"/>
    </location>
</feature>
<reference evidence="2 3" key="1">
    <citation type="submission" date="2019-05" db="EMBL/GenBank/DDBJ databases">
        <title>Another draft genome of Portunus trituberculatus and its Hox gene families provides insights of decapod evolution.</title>
        <authorList>
            <person name="Jeong J.-H."/>
            <person name="Song I."/>
            <person name="Kim S."/>
            <person name="Choi T."/>
            <person name="Kim D."/>
            <person name="Ryu S."/>
            <person name="Kim W."/>
        </authorList>
    </citation>
    <scope>NUCLEOTIDE SEQUENCE [LARGE SCALE GENOMIC DNA]</scope>
    <source>
        <tissue evidence="2">Muscle</tissue>
    </source>
</reference>
<feature type="compositionally biased region" description="Pro residues" evidence="1">
    <location>
        <begin position="35"/>
        <end position="44"/>
    </location>
</feature>
<sequence>MGKRVYITEYEQLGEDRVGSVVCGGCGWEVTAPPDSLPPHPPRGPDSLPTNQLPVARCPHPPLPRCLAPDSYT</sequence>
<dbReference type="EMBL" id="VSRR010000340">
    <property type="protein sequence ID" value="MPC14269.1"/>
    <property type="molecule type" value="Genomic_DNA"/>
</dbReference>
<dbReference type="Proteomes" id="UP000324222">
    <property type="component" value="Unassembled WGS sequence"/>
</dbReference>
<accession>A0A5B7CY30</accession>
<keyword evidence="3" id="KW-1185">Reference proteome</keyword>
<organism evidence="2 3">
    <name type="scientific">Portunus trituberculatus</name>
    <name type="common">Swimming crab</name>
    <name type="synonym">Neptunus trituberculatus</name>
    <dbReference type="NCBI Taxonomy" id="210409"/>
    <lineage>
        <taxon>Eukaryota</taxon>
        <taxon>Metazoa</taxon>
        <taxon>Ecdysozoa</taxon>
        <taxon>Arthropoda</taxon>
        <taxon>Crustacea</taxon>
        <taxon>Multicrustacea</taxon>
        <taxon>Malacostraca</taxon>
        <taxon>Eumalacostraca</taxon>
        <taxon>Eucarida</taxon>
        <taxon>Decapoda</taxon>
        <taxon>Pleocyemata</taxon>
        <taxon>Brachyura</taxon>
        <taxon>Eubrachyura</taxon>
        <taxon>Portunoidea</taxon>
        <taxon>Portunidae</taxon>
        <taxon>Portuninae</taxon>
        <taxon>Portunus</taxon>
    </lineage>
</organism>
<dbReference type="AlphaFoldDB" id="A0A5B7CY30"/>